<name>A0A2W2ANL1_9HYPH</name>
<proteinExistence type="predicted"/>
<gene>
    <name evidence="1" type="ORF">DK847_11055</name>
</gene>
<comment type="caution">
    <text evidence="1">The sequence shown here is derived from an EMBL/GenBank/DDBJ whole genome shotgun (WGS) entry which is preliminary data.</text>
</comment>
<dbReference type="Proteomes" id="UP000248795">
    <property type="component" value="Unassembled WGS sequence"/>
</dbReference>
<protein>
    <submittedName>
        <fullName evidence="1">Uncharacterized protein</fullName>
    </submittedName>
</protein>
<evidence type="ECO:0000313" key="1">
    <source>
        <dbReference type="EMBL" id="PZF76981.1"/>
    </source>
</evidence>
<dbReference type="RefSeq" id="WP_111198558.1">
    <property type="nucleotide sequence ID" value="NZ_QKVK01000004.1"/>
</dbReference>
<evidence type="ECO:0000313" key="2">
    <source>
        <dbReference type="Proteomes" id="UP000248795"/>
    </source>
</evidence>
<reference evidence="2" key="1">
    <citation type="submission" date="2018-06" db="EMBL/GenBank/DDBJ databases">
        <title>Aestuariibacter litoralis strain KCTC 52945T.</title>
        <authorList>
            <person name="Li X."/>
            <person name="Salam N."/>
            <person name="Li J.-L."/>
            <person name="Chen Y.-M."/>
            <person name="Yang Z.-W."/>
            <person name="Zhang L.-Y."/>
            <person name="Han M.-X."/>
            <person name="Xiao M."/>
            <person name="Li W.-J."/>
        </authorList>
    </citation>
    <scope>NUCLEOTIDE SEQUENCE [LARGE SCALE GENOMIC DNA]</scope>
    <source>
        <strain evidence="2">KCTC 52945</strain>
    </source>
</reference>
<organism evidence="1 2">
    <name type="scientific">Aestuariivirga litoralis</name>
    <dbReference type="NCBI Taxonomy" id="2650924"/>
    <lineage>
        <taxon>Bacteria</taxon>
        <taxon>Pseudomonadati</taxon>
        <taxon>Pseudomonadota</taxon>
        <taxon>Alphaproteobacteria</taxon>
        <taxon>Hyphomicrobiales</taxon>
        <taxon>Aestuariivirgaceae</taxon>
        <taxon>Aestuariivirga</taxon>
    </lineage>
</organism>
<dbReference type="EMBL" id="QKVK01000004">
    <property type="protein sequence ID" value="PZF76981.1"/>
    <property type="molecule type" value="Genomic_DNA"/>
</dbReference>
<sequence length="93" mass="10081">MSAQLLAFKSAANSSNHAADSSQAAGLFGEYMLMELVLEVARSSQDPQARLAELFDRITTRARSGGVAGERSSVMMQFRKHAENFFVLAGKNV</sequence>
<keyword evidence="2" id="KW-1185">Reference proteome</keyword>
<accession>A0A2W2ANL1</accession>
<dbReference type="AlphaFoldDB" id="A0A2W2ANL1"/>